<dbReference type="SUPFAM" id="SSF140423">
    <property type="entry name" value="MW0975(SA0943)-like"/>
    <property type="match status" value="1"/>
</dbReference>
<gene>
    <name evidence="1" type="ORF">DIW15_04925</name>
</gene>
<evidence type="ECO:0000313" key="2">
    <source>
        <dbReference type="Proteomes" id="UP000262195"/>
    </source>
</evidence>
<dbReference type="Gene3D" id="1.20.120.570">
    <property type="entry name" value="YkyA-like"/>
    <property type="match status" value="1"/>
</dbReference>
<dbReference type="EMBL" id="DQHO01000031">
    <property type="protein sequence ID" value="HCS94031.1"/>
    <property type="molecule type" value="Genomic_DNA"/>
</dbReference>
<reference evidence="1 2" key="1">
    <citation type="journal article" date="2018" name="Nat. Biotechnol.">
        <title>A standardized bacterial taxonomy based on genome phylogeny substantially revises the tree of life.</title>
        <authorList>
            <person name="Parks D.H."/>
            <person name="Chuvochina M."/>
            <person name="Waite D.W."/>
            <person name="Rinke C."/>
            <person name="Skarshewski A."/>
            <person name="Chaumeil P.A."/>
            <person name="Hugenholtz P."/>
        </authorList>
    </citation>
    <scope>NUCLEOTIDE SEQUENCE [LARGE SCALE GENOMIC DNA]</scope>
    <source>
        <strain evidence="1">UBA11306</strain>
    </source>
</reference>
<evidence type="ECO:0008006" key="3">
    <source>
        <dbReference type="Google" id="ProtNLM"/>
    </source>
</evidence>
<dbReference type="Pfam" id="PF10368">
    <property type="entry name" value="YkyA"/>
    <property type="match status" value="1"/>
</dbReference>
<dbReference type="InterPro" id="IPR036785">
    <property type="entry name" value="YkyA-like_sf"/>
</dbReference>
<dbReference type="InterPro" id="IPR019454">
    <property type="entry name" value="Lipoprot_YkyA-like"/>
</dbReference>
<proteinExistence type="predicted"/>
<sequence>MPESLKNTIMSRDSLLRLKELSMLRYRYILFILVSLFLLTGCSNREQQAIRALNEFEAESHDSISELDVIKKSEVNLQDDFEATIGEDESLETFSDEQGPIFDNLNKRQESIEILIQLNKSLDKARERLAAIESSQTKGVTKEDITSLMSSLDSFKKVKGKFTKDYQLMLDAERKFYSSLGDEDMDYKKFQAGLSDINKLADQNMKEVDALSTQLDGLSTVIRSVHDKLVVAE</sequence>
<organism evidence="1 2">
    <name type="scientific">Bavariicoccus seileri</name>
    <dbReference type="NCBI Taxonomy" id="549685"/>
    <lineage>
        <taxon>Bacteria</taxon>
        <taxon>Bacillati</taxon>
        <taxon>Bacillota</taxon>
        <taxon>Bacilli</taxon>
        <taxon>Lactobacillales</taxon>
        <taxon>Enterococcaceae</taxon>
        <taxon>Bavariicoccus</taxon>
    </lineage>
</organism>
<comment type="caution">
    <text evidence="1">The sequence shown here is derived from an EMBL/GenBank/DDBJ whole genome shotgun (WGS) entry which is preliminary data.</text>
</comment>
<protein>
    <recommendedName>
        <fullName evidence="3">Cell-wall binding lipoprotein</fullName>
    </recommendedName>
</protein>
<dbReference type="Proteomes" id="UP000262195">
    <property type="component" value="Unassembled WGS sequence"/>
</dbReference>
<accession>A0A3D4S7U1</accession>
<dbReference type="AlphaFoldDB" id="A0A3D4S7U1"/>
<evidence type="ECO:0000313" key="1">
    <source>
        <dbReference type="EMBL" id="HCS94031.1"/>
    </source>
</evidence>
<dbReference type="STRING" id="1121105.GCA_000421665_00585"/>
<name>A0A3D4S7U1_9ENTE</name>